<keyword evidence="4" id="KW-0378">Hydrolase</keyword>
<dbReference type="CDD" id="cd07025">
    <property type="entry name" value="Peptidase_S66"/>
    <property type="match status" value="1"/>
</dbReference>
<dbReference type="InterPro" id="IPR027478">
    <property type="entry name" value="LdcA_N"/>
</dbReference>
<accession>A0A521AC02</accession>
<dbReference type="PANTHER" id="PTHR30237:SF2">
    <property type="entry name" value="MUREIN TETRAPEPTIDE CARBOXYPEPTIDASE"/>
    <property type="match status" value="1"/>
</dbReference>
<feature type="active site" description="Charge relay system" evidence="6">
    <location>
        <position position="247"/>
    </location>
</feature>
<evidence type="ECO:0000313" key="9">
    <source>
        <dbReference type="EMBL" id="SMO32349.1"/>
    </source>
</evidence>
<feature type="domain" description="LD-carboxypeptidase N-terminal" evidence="7">
    <location>
        <begin position="58"/>
        <end position="174"/>
    </location>
</feature>
<dbReference type="Gene3D" id="3.40.50.10740">
    <property type="entry name" value="Class I glutamine amidotransferase-like"/>
    <property type="match status" value="1"/>
</dbReference>
<dbReference type="InterPro" id="IPR003507">
    <property type="entry name" value="S66_fam"/>
</dbReference>
<dbReference type="Pfam" id="PF02016">
    <property type="entry name" value="Peptidase_S66"/>
    <property type="match status" value="1"/>
</dbReference>
<protein>
    <submittedName>
        <fullName evidence="9">Muramoyltetrapeptide carboxypeptidase</fullName>
    </submittedName>
</protein>
<dbReference type="PANTHER" id="PTHR30237">
    <property type="entry name" value="MURAMOYLTETRAPEPTIDE CARBOXYPEPTIDASE"/>
    <property type="match status" value="1"/>
</dbReference>
<dbReference type="InterPro" id="IPR027461">
    <property type="entry name" value="Carboxypeptidase_A_C_sf"/>
</dbReference>
<comment type="similarity">
    <text evidence="1">Belongs to the peptidase S66 family.</text>
</comment>
<evidence type="ECO:0000256" key="1">
    <source>
        <dbReference type="ARBA" id="ARBA00010233"/>
    </source>
</evidence>
<dbReference type="PIRSF" id="PIRSF028757">
    <property type="entry name" value="LD-carboxypeptidase"/>
    <property type="match status" value="1"/>
</dbReference>
<keyword evidence="2 9" id="KW-0121">Carboxypeptidase</keyword>
<evidence type="ECO:0000259" key="8">
    <source>
        <dbReference type="Pfam" id="PF17676"/>
    </source>
</evidence>
<feature type="active site" description="Nucleophile" evidence="6">
    <location>
        <position position="155"/>
    </location>
</feature>
<dbReference type="InterPro" id="IPR040449">
    <property type="entry name" value="Peptidase_S66_N"/>
</dbReference>
<dbReference type="GO" id="GO:0004180">
    <property type="term" value="F:carboxypeptidase activity"/>
    <property type="evidence" value="ECO:0007669"/>
    <property type="project" value="UniProtKB-KW"/>
</dbReference>
<keyword evidence="5" id="KW-0720">Serine protease</keyword>
<evidence type="ECO:0000256" key="3">
    <source>
        <dbReference type="ARBA" id="ARBA00022670"/>
    </source>
</evidence>
<evidence type="ECO:0000256" key="2">
    <source>
        <dbReference type="ARBA" id="ARBA00022645"/>
    </source>
</evidence>
<name>A0A521AC02_9FLAO</name>
<keyword evidence="3" id="KW-0645">Protease</keyword>
<dbReference type="GO" id="GO:0006508">
    <property type="term" value="P:proteolysis"/>
    <property type="evidence" value="ECO:0007669"/>
    <property type="project" value="UniProtKB-KW"/>
</dbReference>
<dbReference type="EMBL" id="FXTA01000001">
    <property type="protein sequence ID" value="SMO32349.1"/>
    <property type="molecule type" value="Genomic_DNA"/>
</dbReference>
<dbReference type="SUPFAM" id="SSF52317">
    <property type="entry name" value="Class I glutamine amidotransferase-like"/>
    <property type="match status" value="1"/>
</dbReference>
<dbReference type="GO" id="GO:0008236">
    <property type="term" value="F:serine-type peptidase activity"/>
    <property type="evidence" value="ECO:0007669"/>
    <property type="project" value="UniProtKB-KW"/>
</dbReference>
<gene>
    <name evidence="9" type="ORF">SAMN06265349_10126</name>
</gene>
<organism evidence="9 10">
    <name type="scientific">Flavobacterium resistens</name>
    <dbReference type="NCBI Taxonomy" id="443612"/>
    <lineage>
        <taxon>Bacteria</taxon>
        <taxon>Pseudomonadati</taxon>
        <taxon>Bacteroidota</taxon>
        <taxon>Flavobacteriia</taxon>
        <taxon>Flavobacteriales</taxon>
        <taxon>Flavobacteriaceae</taxon>
        <taxon>Flavobacterium</taxon>
    </lineage>
</organism>
<dbReference type="InterPro" id="IPR029062">
    <property type="entry name" value="Class_I_gatase-like"/>
</dbReference>
<evidence type="ECO:0000256" key="6">
    <source>
        <dbReference type="PIRSR" id="PIRSR028757-1"/>
    </source>
</evidence>
<feature type="domain" description="LD-carboxypeptidase C-terminal" evidence="8">
    <location>
        <begin position="216"/>
        <end position="332"/>
    </location>
</feature>
<evidence type="ECO:0000256" key="4">
    <source>
        <dbReference type="ARBA" id="ARBA00022801"/>
    </source>
</evidence>
<reference evidence="9 10" key="1">
    <citation type="submission" date="2017-05" db="EMBL/GenBank/DDBJ databases">
        <authorList>
            <person name="Varghese N."/>
            <person name="Submissions S."/>
        </authorList>
    </citation>
    <scope>NUCLEOTIDE SEQUENCE [LARGE SCALE GENOMIC DNA]</scope>
    <source>
        <strain evidence="9 10">DSM 19382</strain>
    </source>
</reference>
<sequence>MIINNHTKTIFSIFILLTFIQCKSPAYKMNYQENYLSEADKAIKQYTIPPYLKKGDSIMIVAPAGFLTDSTEIDQGIELAKSWGLNIKLGKNLFKKHNHFAGTDLERQNDMQEALDNKNIKAIWCSRGGYGTVRIIDQLNFSAFKKNPKWIIGYSDITTLHEQVHRLGFASIHATMPGGMRRATPEAKETLYKSLFGEDLSYEVTTNPLNKLGTSKGVLIGGNLSIIMSMLGSNSDIDPKGKILFIEDVGEDLYRVDRMMYTLKRNGFLKDLKGIIVGDFDYKTEENILFGGTHREIILNVVKEYDYPVIFDFPAGHIRNNHALIFGKKVKLESNAASAIISYQ</sequence>
<evidence type="ECO:0000313" key="10">
    <source>
        <dbReference type="Proteomes" id="UP000317289"/>
    </source>
</evidence>
<dbReference type="InterPro" id="IPR040921">
    <property type="entry name" value="Peptidase_S66C"/>
</dbReference>
<dbReference type="SUPFAM" id="SSF141986">
    <property type="entry name" value="LD-carboxypeptidase A C-terminal domain-like"/>
    <property type="match status" value="1"/>
</dbReference>
<dbReference type="AlphaFoldDB" id="A0A521AC02"/>
<evidence type="ECO:0000259" key="7">
    <source>
        <dbReference type="Pfam" id="PF02016"/>
    </source>
</evidence>
<dbReference type="Pfam" id="PF17676">
    <property type="entry name" value="Peptidase_S66C"/>
    <property type="match status" value="1"/>
</dbReference>
<dbReference type="Gene3D" id="3.50.30.60">
    <property type="entry name" value="LD-carboxypeptidase A C-terminal domain-like"/>
    <property type="match status" value="1"/>
</dbReference>
<feature type="active site" description="Charge relay system" evidence="6">
    <location>
        <position position="317"/>
    </location>
</feature>
<dbReference type="Proteomes" id="UP000317289">
    <property type="component" value="Unassembled WGS sequence"/>
</dbReference>
<evidence type="ECO:0000256" key="5">
    <source>
        <dbReference type="ARBA" id="ARBA00022825"/>
    </source>
</evidence>
<proteinExistence type="inferred from homology"/>